<dbReference type="AlphaFoldDB" id="A0A5B0RDH2"/>
<evidence type="ECO:0000313" key="3">
    <source>
        <dbReference type="Proteomes" id="UP000325313"/>
    </source>
</evidence>
<feature type="region of interest" description="Disordered" evidence="1">
    <location>
        <begin position="31"/>
        <end position="88"/>
    </location>
</feature>
<reference evidence="2 3" key="1">
    <citation type="submission" date="2019-05" db="EMBL/GenBank/DDBJ databases">
        <title>Emergence of the Ug99 lineage of the wheat stem rust pathogen through somatic hybridization.</title>
        <authorList>
            <person name="Li F."/>
            <person name="Upadhyaya N.M."/>
            <person name="Sperschneider J."/>
            <person name="Matny O."/>
            <person name="Nguyen-Phuc H."/>
            <person name="Mago R."/>
            <person name="Raley C."/>
            <person name="Miller M.E."/>
            <person name="Silverstein K.A.T."/>
            <person name="Henningsen E."/>
            <person name="Hirsch C.D."/>
            <person name="Visser B."/>
            <person name="Pretorius Z.A."/>
            <person name="Steffenson B.J."/>
            <person name="Schwessinger B."/>
            <person name="Dodds P.N."/>
            <person name="Figueroa M."/>
        </authorList>
    </citation>
    <scope>NUCLEOTIDE SEQUENCE [LARGE SCALE GENOMIC DNA]</scope>
    <source>
        <strain evidence="2 3">Ug99</strain>
    </source>
</reference>
<evidence type="ECO:0000256" key="1">
    <source>
        <dbReference type="SAM" id="MobiDB-lite"/>
    </source>
</evidence>
<proteinExistence type="predicted"/>
<feature type="region of interest" description="Disordered" evidence="1">
    <location>
        <begin position="117"/>
        <end position="137"/>
    </location>
</feature>
<accession>A0A5B0RDH2</accession>
<sequence>MRVLICKVDLINIIICWKCSRLRDTRQLRGTGKKARSSVVKLTDPAHQASTVQKRASGQPASASSNGRYPRQPVFGRPPGKPYVHSTDQATCRRTQTCPRSWSGLFDRPLTPICRQFAGKSPLPPPCSTGPNPDPQI</sequence>
<dbReference type="EMBL" id="VDEP01000206">
    <property type="protein sequence ID" value="KAA1123767.1"/>
    <property type="molecule type" value="Genomic_DNA"/>
</dbReference>
<organism evidence="2 3">
    <name type="scientific">Puccinia graminis f. sp. tritici</name>
    <dbReference type="NCBI Taxonomy" id="56615"/>
    <lineage>
        <taxon>Eukaryota</taxon>
        <taxon>Fungi</taxon>
        <taxon>Dikarya</taxon>
        <taxon>Basidiomycota</taxon>
        <taxon>Pucciniomycotina</taxon>
        <taxon>Pucciniomycetes</taxon>
        <taxon>Pucciniales</taxon>
        <taxon>Pucciniaceae</taxon>
        <taxon>Puccinia</taxon>
    </lineage>
</organism>
<evidence type="ECO:0000313" key="2">
    <source>
        <dbReference type="EMBL" id="KAA1123767.1"/>
    </source>
</evidence>
<dbReference type="Proteomes" id="UP000325313">
    <property type="component" value="Unassembled WGS sequence"/>
</dbReference>
<feature type="compositionally biased region" description="Pro residues" evidence="1">
    <location>
        <begin position="122"/>
        <end position="137"/>
    </location>
</feature>
<protein>
    <submittedName>
        <fullName evidence="2">Uncharacterized protein</fullName>
    </submittedName>
</protein>
<name>A0A5B0RDH2_PUCGR</name>
<comment type="caution">
    <text evidence="2">The sequence shown here is derived from an EMBL/GenBank/DDBJ whole genome shotgun (WGS) entry which is preliminary data.</text>
</comment>
<gene>
    <name evidence="2" type="ORF">PGTUg99_017383</name>
</gene>
<feature type="compositionally biased region" description="Polar residues" evidence="1">
    <location>
        <begin position="48"/>
        <end position="67"/>
    </location>
</feature>